<dbReference type="PANTHER" id="PTHR11941:SF54">
    <property type="entry name" value="ENOYL-COA HYDRATASE, MITOCHONDRIAL"/>
    <property type="match status" value="1"/>
</dbReference>
<name>A0ABW4F835_9PSEU</name>
<dbReference type="EMBL" id="JBHUCO010000069">
    <property type="protein sequence ID" value="MFD1523783.1"/>
    <property type="molecule type" value="Genomic_DNA"/>
</dbReference>
<dbReference type="InterPro" id="IPR001753">
    <property type="entry name" value="Enoyl-CoA_hydra/iso"/>
</dbReference>
<comment type="caution">
    <text evidence="1">The sequence shown here is derived from an EMBL/GenBank/DDBJ whole genome shotgun (WGS) entry which is preliminary data.</text>
</comment>
<dbReference type="SUPFAM" id="SSF52096">
    <property type="entry name" value="ClpP/crotonase"/>
    <property type="match status" value="1"/>
</dbReference>
<organism evidence="1 2">
    <name type="scientific">Pseudonocardia yunnanensis</name>
    <dbReference type="NCBI Taxonomy" id="58107"/>
    <lineage>
        <taxon>Bacteria</taxon>
        <taxon>Bacillati</taxon>
        <taxon>Actinomycetota</taxon>
        <taxon>Actinomycetes</taxon>
        <taxon>Pseudonocardiales</taxon>
        <taxon>Pseudonocardiaceae</taxon>
        <taxon>Pseudonocardia</taxon>
    </lineage>
</organism>
<sequence length="277" mass="29172">MTISNPPQDVVDVPLVLLEFLSDGVARITLNRPEKRNAMSRQARKELIEALDRCRGAARVIVLTGAGPAFCAGVDLKEVDAAGPAQNALDGDHPWIAVQETIRRHPAIVIAAVNGFALGGGVTLINSADLALASASAEIGMPEIGFGLYPGLAGPSTQLRLGPKRAAWMVLTGRRISGRTAQEWGLVNLAVDPAELQDEALALAVDIAQHDAVTLTWCKKALWEVPMHITDWTAALEYGENVGTQIRSRTSAVGDGLSAFAQGRRNPGQGAGGGRHG</sequence>
<dbReference type="PANTHER" id="PTHR11941">
    <property type="entry name" value="ENOYL-COA HYDRATASE-RELATED"/>
    <property type="match status" value="1"/>
</dbReference>
<protein>
    <submittedName>
        <fullName evidence="1">Enoyl-CoA hydratase/isomerase family protein</fullName>
    </submittedName>
</protein>
<keyword evidence="2" id="KW-1185">Reference proteome</keyword>
<dbReference type="RefSeq" id="WP_344723390.1">
    <property type="nucleotide sequence ID" value="NZ_BAAAUS010000019.1"/>
</dbReference>
<gene>
    <name evidence="1" type="ORF">ACFSJD_40300</name>
</gene>
<accession>A0ABW4F835</accession>
<dbReference type="Proteomes" id="UP001597114">
    <property type="component" value="Unassembled WGS sequence"/>
</dbReference>
<reference evidence="2" key="1">
    <citation type="journal article" date="2019" name="Int. J. Syst. Evol. Microbiol.">
        <title>The Global Catalogue of Microorganisms (GCM) 10K type strain sequencing project: providing services to taxonomists for standard genome sequencing and annotation.</title>
        <authorList>
            <consortium name="The Broad Institute Genomics Platform"/>
            <consortium name="The Broad Institute Genome Sequencing Center for Infectious Disease"/>
            <person name="Wu L."/>
            <person name="Ma J."/>
        </authorList>
    </citation>
    <scope>NUCLEOTIDE SEQUENCE [LARGE SCALE GENOMIC DNA]</scope>
    <source>
        <strain evidence="2">CCM 7043</strain>
    </source>
</reference>
<dbReference type="CDD" id="cd06558">
    <property type="entry name" value="crotonase-like"/>
    <property type="match status" value="1"/>
</dbReference>
<evidence type="ECO:0000313" key="2">
    <source>
        <dbReference type="Proteomes" id="UP001597114"/>
    </source>
</evidence>
<evidence type="ECO:0000313" key="1">
    <source>
        <dbReference type="EMBL" id="MFD1523783.1"/>
    </source>
</evidence>
<proteinExistence type="predicted"/>
<dbReference type="Gene3D" id="3.90.226.10">
    <property type="entry name" value="2-enoyl-CoA Hydratase, Chain A, domain 1"/>
    <property type="match status" value="1"/>
</dbReference>
<dbReference type="Pfam" id="PF00378">
    <property type="entry name" value="ECH_1"/>
    <property type="match status" value="1"/>
</dbReference>
<dbReference type="InterPro" id="IPR029045">
    <property type="entry name" value="ClpP/crotonase-like_dom_sf"/>
</dbReference>